<evidence type="ECO:0000313" key="6">
    <source>
        <dbReference type="Proteomes" id="UP000485058"/>
    </source>
</evidence>
<dbReference type="SUPFAM" id="SSF48576">
    <property type="entry name" value="Terpenoid synthases"/>
    <property type="match status" value="1"/>
</dbReference>
<sequence length="99" mass="11358">MWRCIDLHRRLPNGGAPQQASRWTPATLEEAYQRCGQVTSEFAKTFYLGTQLMTPIQAKSIWAIYVWCRRTDELVDGPNANKITPKARHTPLLSCRPQN</sequence>
<evidence type="ECO:0000256" key="3">
    <source>
        <dbReference type="ARBA" id="ARBA00022746"/>
    </source>
</evidence>
<accession>A0A699ZIN2</accession>
<gene>
    <name evidence="5" type="ORF">HaLaN_19207</name>
</gene>
<protein>
    <recommendedName>
        <fullName evidence="2">15-cis-phytoene synthase</fullName>
        <ecNumber evidence="2">2.5.1.32</ecNumber>
    </recommendedName>
</protein>
<feature type="region of interest" description="Disordered" evidence="4">
    <location>
        <begin position="78"/>
        <end position="99"/>
    </location>
</feature>
<proteinExistence type="predicted"/>
<keyword evidence="6" id="KW-1185">Reference proteome</keyword>
<dbReference type="InterPro" id="IPR008949">
    <property type="entry name" value="Isoprenoid_synthase_dom_sf"/>
</dbReference>
<dbReference type="EC" id="2.5.1.32" evidence="2"/>
<dbReference type="Gene3D" id="1.10.600.10">
    <property type="entry name" value="Farnesyl Diphosphate Synthase"/>
    <property type="match status" value="1"/>
</dbReference>
<dbReference type="Pfam" id="PF00494">
    <property type="entry name" value="SQS_PSY"/>
    <property type="match status" value="1"/>
</dbReference>
<evidence type="ECO:0000256" key="2">
    <source>
        <dbReference type="ARBA" id="ARBA00012396"/>
    </source>
</evidence>
<organism evidence="5 6">
    <name type="scientific">Haematococcus lacustris</name>
    <name type="common">Green alga</name>
    <name type="synonym">Haematococcus pluvialis</name>
    <dbReference type="NCBI Taxonomy" id="44745"/>
    <lineage>
        <taxon>Eukaryota</taxon>
        <taxon>Viridiplantae</taxon>
        <taxon>Chlorophyta</taxon>
        <taxon>core chlorophytes</taxon>
        <taxon>Chlorophyceae</taxon>
        <taxon>CS clade</taxon>
        <taxon>Chlamydomonadales</taxon>
        <taxon>Haematococcaceae</taxon>
        <taxon>Haematococcus</taxon>
    </lineage>
</organism>
<comment type="caution">
    <text evidence="5">The sequence shown here is derived from an EMBL/GenBank/DDBJ whole genome shotgun (WGS) entry which is preliminary data.</text>
</comment>
<name>A0A699ZIN2_HAELA</name>
<comment type="catalytic activity">
    <reaction evidence="1">
        <text>2 (2E,6E,10E)-geranylgeranyl diphosphate = 15-cis-phytoene + 2 diphosphate</text>
        <dbReference type="Rhea" id="RHEA:34475"/>
        <dbReference type="ChEBI" id="CHEBI:27787"/>
        <dbReference type="ChEBI" id="CHEBI:33019"/>
        <dbReference type="ChEBI" id="CHEBI:58756"/>
        <dbReference type="EC" id="2.5.1.32"/>
    </reaction>
</comment>
<reference evidence="5 6" key="1">
    <citation type="submission" date="2020-02" db="EMBL/GenBank/DDBJ databases">
        <title>Draft genome sequence of Haematococcus lacustris strain NIES-144.</title>
        <authorList>
            <person name="Morimoto D."/>
            <person name="Nakagawa S."/>
            <person name="Yoshida T."/>
            <person name="Sawayama S."/>
        </authorList>
    </citation>
    <scope>NUCLEOTIDE SEQUENCE [LARGE SCALE GENOMIC DNA]</scope>
    <source>
        <strain evidence="5 6">NIES-144</strain>
    </source>
</reference>
<evidence type="ECO:0000256" key="1">
    <source>
        <dbReference type="ARBA" id="ARBA00001805"/>
    </source>
</evidence>
<dbReference type="EMBL" id="BLLF01001914">
    <property type="protein sequence ID" value="GFH21835.1"/>
    <property type="molecule type" value="Genomic_DNA"/>
</dbReference>
<dbReference type="Proteomes" id="UP000485058">
    <property type="component" value="Unassembled WGS sequence"/>
</dbReference>
<keyword evidence="3" id="KW-0125">Carotenoid biosynthesis</keyword>
<dbReference type="AlphaFoldDB" id="A0A699ZIN2"/>
<evidence type="ECO:0000256" key="4">
    <source>
        <dbReference type="SAM" id="MobiDB-lite"/>
    </source>
</evidence>
<dbReference type="GO" id="GO:0046905">
    <property type="term" value="F:15-cis-phytoene synthase activity"/>
    <property type="evidence" value="ECO:0007669"/>
    <property type="project" value="UniProtKB-EC"/>
</dbReference>
<dbReference type="InterPro" id="IPR002060">
    <property type="entry name" value="Squ/phyt_synthse"/>
</dbReference>
<evidence type="ECO:0000313" key="5">
    <source>
        <dbReference type="EMBL" id="GFH21835.1"/>
    </source>
</evidence>
<dbReference type="GO" id="GO:0016117">
    <property type="term" value="P:carotenoid biosynthetic process"/>
    <property type="evidence" value="ECO:0007669"/>
    <property type="project" value="UniProtKB-KW"/>
</dbReference>
<dbReference type="PANTHER" id="PTHR31480">
    <property type="entry name" value="BIFUNCTIONAL LYCOPENE CYCLASE/PHYTOENE SYNTHASE"/>
    <property type="match status" value="1"/>
</dbReference>